<dbReference type="AlphaFoldDB" id="A0A399FC44"/>
<dbReference type="Proteomes" id="UP000266178">
    <property type="component" value="Unassembled WGS sequence"/>
</dbReference>
<feature type="binding site" evidence="7">
    <location>
        <position position="95"/>
    </location>
    <ligand>
        <name>Zn(2+)</name>
        <dbReference type="ChEBI" id="CHEBI:29105"/>
        <label>2</label>
    </ligand>
</feature>
<name>A0A399FC44_9DEIN</name>
<dbReference type="RefSeq" id="WP_119356654.1">
    <property type="nucleotide sequence ID" value="NZ_BJXM01000006.1"/>
</dbReference>
<dbReference type="InterPro" id="IPR010158">
    <property type="entry name" value="Amidase_Cbmase"/>
</dbReference>
<feature type="binding site" evidence="7">
    <location>
        <position position="130"/>
    </location>
    <ligand>
        <name>Zn(2+)</name>
        <dbReference type="ChEBI" id="CHEBI:29105"/>
        <label>2</label>
    </ligand>
</feature>
<evidence type="ECO:0000256" key="4">
    <source>
        <dbReference type="ARBA" id="ARBA00022723"/>
    </source>
</evidence>
<feature type="compositionally biased region" description="Basic and acidic residues" evidence="8">
    <location>
        <begin position="416"/>
        <end position="426"/>
    </location>
</feature>
<feature type="binding site" evidence="7">
    <location>
        <position position="387"/>
    </location>
    <ligand>
        <name>Zn(2+)</name>
        <dbReference type="ChEBI" id="CHEBI:29105"/>
        <label>2</label>
    </ligand>
</feature>
<dbReference type="InterPro" id="IPR036264">
    <property type="entry name" value="Bact_exopeptidase_dim_dom"/>
</dbReference>
<comment type="subunit">
    <text evidence="3">Homodimer.</text>
</comment>
<keyword evidence="5" id="KW-0378">Hydrolase</keyword>
<dbReference type="NCBIfam" id="TIGR01879">
    <property type="entry name" value="hydantase"/>
    <property type="match status" value="1"/>
</dbReference>
<feature type="domain" description="Peptidase M20 dimerisation" evidence="9">
    <location>
        <begin position="218"/>
        <end position="312"/>
    </location>
</feature>
<dbReference type="PANTHER" id="PTHR32494">
    <property type="entry name" value="ALLANTOATE DEIMINASE-RELATED"/>
    <property type="match status" value="1"/>
</dbReference>
<evidence type="ECO:0000256" key="6">
    <source>
        <dbReference type="ARBA" id="ARBA00023211"/>
    </source>
</evidence>
<dbReference type="Gene3D" id="3.30.70.360">
    <property type="match status" value="1"/>
</dbReference>
<dbReference type="InterPro" id="IPR011650">
    <property type="entry name" value="Peptidase_M20_dimer"/>
</dbReference>
<accession>A0A399FC44</accession>
<dbReference type="CDD" id="cd03884">
    <property type="entry name" value="M20_bAS"/>
    <property type="match status" value="1"/>
</dbReference>
<dbReference type="Pfam" id="PF07687">
    <property type="entry name" value="M20_dimer"/>
    <property type="match status" value="1"/>
</dbReference>
<protein>
    <submittedName>
        <fullName evidence="10">Hydantoin utilization protein C</fullName>
    </submittedName>
</protein>
<organism evidence="10 11">
    <name type="scientific">Meiothermus granaticius NBRC 107808</name>
    <dbReference type="NCBI Taxonomy" id="1227551"/>
    <lineage>
        <taxon>Bacteria</taxon>
        <taxon>Thermotogati</taxon>
        <taxon>Deinococcota</taxon>
        <taxon>Deinococci</taxon>
        <taxon>Thermales</taxon>
        <taxon>Thermaceae</taxon>
        <taxon>Meiothermus</taxon>
    </lineage>
</organism>
<feature type="binding site" evidence="7">
    <location>
        <position position="84"/>
    </location>
    <ligand>
        <name>Zn(2+)</name>
        <dbReference type="ChEBI" id="CHEBI:29105"/>
        <label>1</label>
    </ligand>
</feature>
<dbReference type="SUPFAM" id="SSF55031">
    <property type="entry name" value="Bacterial exopeptidase dimerisation domain"/>
    <property type="match status" value="1"/>
</dbReference>
<keyword evidence="6" id="KW-0464">Manganese</keyword>
<dbReference type="Pfam" id="PF01546">
    <property type="entry name" value="Peptidase_M20"/>
    <property type="match status" value="1"/>
</dbReference>
<comment type="caution">
    <text evidence="10">The sequence shown here is derived from an EMBL/GenBank/DDBJ whole genome shotgun (WGS) entry which is preliminary data.</text>
</comment>
<proteinExistence type="inferred from homology"/>
<gene>
    <name evidence="10" type="primary">hyuC</name>
    <name evidence="10" type="ORF">Mgrana_01144</name>
</gene>
<evidence type="ECO:0000256" key="1">
    <source>
        <dbReference type="ARBA" id="ARBA00001936"/>
    </source>
</evidence>
<feature type="region of interest" description="Disordered" evidence="8">
    <location>
        <begin position="416"/>
        <end position="436"/>
    </location>
</feature>
<evidence type="ECO:0000256" key="7">
    <source>
        <dbReference type="PIRSR" id="PIRSR001235-1"/>
    </source>
</evidence>
<evidence type="ECO:0000256" key="2">
    <source>
        <dbReference type="ARBA" id="ARBA00006153"/>
    </source>
</evidence>
<dbReference type="GO" id="GO:0016813">
    <property type="term" value="F:hydrolase activity, acting on carbon-nitrogen (but not peptide) bonds, in linear amidines"/>
    <property type="evidence" value="ECO:0007669"/>
    <property type="project" value="InterPro"/>
</dbReference>
<dbReference type="InterPro" id="IPR002933">
    <property type="entry name" value="Peptidase_M20"/>
</dbReference>
<evidence type="ECO:0000256" key="8">
    <source>
        <dbReference type="SAM" id="MobiDB-lite"/>
    </source>
</evidence>
<dbReference type="GO" id="GO:0046872">
    <property type="term" value="F:metal ion binding"/>
    <property type="evidence" value="ECO:0007669"/>
    <property type="project" value="UniProtKB-KW"/>
</dbReference>
<comment type="cofactor">
    <cofactor evidence="7">
        <name>Zn(2+)</name>
        <dbReference type="ChEBI" id="CHEBI:29105"/>
    </cofactor>
    <text evidence="7">Binds 2 Zn(2+) ions per subunit.</text>
</comment>
<keyword evidence="4 7" id="KW-0479">Metal-binding</keyword>
<feature type="binding site" evidence="7">
    <location>
        <position position="95"/>
    </location>
    <ligand>
        <name>Zn(2+)</name>
        <dbReference type="ChEBI" id="CHEBI:29105"/>
        <label>1</label>
    </ligand>
</feature>
<sequence length="436" mass="46981">MIPKPSLDPERLLQELEQLATYSDTPKPAVTRVVFSPPDLEARAYLTRLCREAGLSLRADGLGNLFARWEGTAPELPAVATGSHYDAVPYAGMYDGTVGVLGGLEAIRSLQRAGFQPKRSIELILFTAEEPTRFGIGCLGSRGLAGALVPDSLRELTDSEGRSLEELRQIAGYTADLDEVLLPEGFYHSFVELHIEQGPTLEQEQVPIGIVTAIAAPASLRVTLEGRGGHAGTVLMPERRDALCAAAEIILGVEAFAKNSGSINTVATTGLCEVYPNAVNSVPSQVRLEIDVRDVDPQRRDGVIRSIIQGVEQVGTRRGIDYNVQIVNLDPPAKSGTEVLRALASACGEAGVKFKPMVSRAYHDTLFMARVCPTAMIFIPCRNGVSHRPDEYASPEDIARGTYILALALAHLSYAEDKPSEEKPGAPKDSPPIFID</sequence>
<comment type="cofactor">
    <cofactor evidence="1">
        <name>Mn(2+)</name>
        <dbReference type="ChEBI" id="CHEBI:29035"/>
    </cofactor>
</comment>
<evidence type="ECO:0000313" key="10">
    <source>
        <dbReference type="EMBL" id="RIH92869.1"/>
    </source>
</evidence>
<dbReference type="PANTHER" id="PTHR32494:SF19">
    <property type="entry name" value="ALLANTOATE DEIMINASE-RELATED"/>
    <property type="match status" value="1"/>
</dbReference>
<keyword evidence="11" id="KW-1185">Reference proteome</keyword>
<dbReference type="SUPFAM" id="SSF53187">
    <property type="entry name" value="Zn-dependent exopeptidases"/>
    <property type="match status" value="1"/>
</dbReference>
<evidence type="ECO:0000259" key="9">
    <source>
        <dbReference type="Pfam" id="PF07687"/>
    </source>
</evidence>
<dbReference type="PIRSF" id="PIRSF001235">
    <property type="entry name" value="Amidase_carbamoylase"/>
    <property type="match status" value="1"/>
</dbReference>
<reference evidence="10 11" key="1">
    <citation type="submission" date="2018-08" db="EMBL/GenBank/DDBJ databases">
        <title>Meiothermus granaticius genome AF-68 sequencing project.</title>
        <authorList>
            <person name="Da Costa M.S."/>
            <person name="Albuquerque L."/>
            <person name="Raposo P."/>
            <person name="Froufe H.J.C."/>
            <person name="Barroso C.S."/>
            <person name="Egas C."/>
        </authorList>
    </citation>
    <scope>NUCLEOTIDE SEQUENCE [LARGE SCALE GENOMIC DNA]</scope>
    <source>
        <strain evidence="10 11">AF-68</strain>
    </source>
</reference>
<dbReference type="Gene3D" id="3.40.630.10">
    <property type="entry name" value="Zn peptidases"/>
    <property type="match status" value="1"/>
</dbReference>
<comment type="similarity">
    <text evidence="2">Belongs to the peptidase M20 family.</text>
</comment>
<evidence type="ECO:0000313" key="11">
    <source>
        <dbReference type="Proteomes" id="UP000266178"/>
    </source>
</evidence>
<evidence type="ECO:0000256" key="5">
    <source>
        <dbReference type="ARBA" id="ARBA00022801"/>
    </source>
</evidence>
<feature type="binding site" evidence="7">
    <location>
        <position position="194"/>
    </location>
    <ligand>
        <name>Zn(2+)</name>
        <dbReference type="ChEBI" id="CHEBI:29105"/>
        <label>1</label>
    </ligand>
</feature>
<evidence type="ECO:0000256" key="3">
    <source>
        <dbReference type="ARBA" id="ARBA00011738"/>
    </source>
</evidence>
<dbReference type="EMBL" id="QWLB01000012">
    <property type="protein sequence ID" value="RIH92869.1"/>
    <property type="molecule type" value="Genomic_DNA"/>
</dbReference>
<dbReference type="OrthoDB" id="9808195at2"/>
<keyword evidence="7" id="KW-0862">Zinc</keyword>